<sequence>MCVPPAGAPLIGRLGGGGKGAVGDAVYLHDAVAVRNEFLFRPPARVARFIVSRLADERDAPIAFLFFDIVVTMVPAFVALFAIAPPSHLLGAAYVATFDALYLQRFILAMHYSTHRRLLKRRDGLVAAFFNRVNILLLAPLFGVPCGVYWLHHIVMHHVDSNEIRKDLSSTEGYRRDSVTHWLLYWIRFTVGSWVELPWYAFARRRYALCAGVIAGLTASVCAFLRLYMVNPTAAIWTLAVPYVVSSVAMMLGNWSQHAFVKVDDDGGRDDYRSSVTVLNHPDQQRTFNDGFHALHHVNSRLHWSEFPGAFVEKLAEHGANDAVVFSGVHFMDVGVNLFLGRYGHLADRYVNVGQPKRTREELIAMLKERVQPVKVKTKTS</sequence>
<accession>C1MH83</accession>
<proteinExistence type="predicted"/>
<dbReference type="PANTHER" id="PTHR36459">
    <property type="entry name" value="ORF"/>
    <property type="match status" value="1"/>
</dbReference>
<name>C1MH83_MICPC</name>
<evidence type="ECO:0000259" key="2">
    <source>
        <dbReference type="Pfam" id="PF00487"/>
    </source>
</evidence>
<feature type="transmembrane region" description="Helical" evidence="1">
    <location>
        <begin position="207"/>
        <end position="228"/>
    </location>
</feature>
<dbReference type="Pfam" id="PF00487">
    <property type="entry name" value="FA_desaturase"/>
    <property type="match status" value="1"/>
</dbReference>
<dbReference type="InterPro" id="IPR005804">
    <property type="entry name" value="FA_desaturase_dom"/>
</dbReference>
<feature type="transmembrane region" description="Helical" evidence="1">
    <location>
        <begin position="182"/>
        <end position="200"/>
    </location>
</feature>
<dbReference type="Proteomes" id="UP000001876">
    <property type="component" value="Unassembled WGS sequence"/>
</dbReference>
<dbReference type="GO" id="GO:0006629">
    <property type="term" value="P:lipid metabolic process"/>
    <property type="evidence" value="ECO:0007669"/>
    <property type="project" value="InterPro"/>
</dbReference>
<gene>
    <name evidence="3" type="ORF">MICPUCDRAFT_61251</name>
</gene>
<feature type="transmembrane region" description="Helical" evidence="1">
    <location>
        <begin position="234"/>
        <end position="252"/>
    </location>
</feature>
<evidence type="ECO:0000256" key="1">
    <source>
        <dbReference type="SAM" id="Phobius"/>
    </source>
</evidence>
<evidence type="ECO:0000313" key="4">
    <source>
        <dbReference type="Proteomes" id="UP000001876"/>
    </source>
</evidence>
<evidence type="ECO:0000313" key="3">
    <source>
        <dbReference type="EMBL" id="EEH60161.1"/>
    </source>
</evidence>
<reference evidence="3 4" key="1">
    <citation type="journal article" date="2009" name="Science">
        <title>Green evolution and dynamic adaptations revealed by genomes of the marine picoeukaryotes Micromonas.</title>
        <authorList>
            <person name="Worden A.Z."/>
            <person name="Lee J.H."/>
            <person name="Mock T."/>
            <person name="Rouze P."/>
            <person name="Simmons M.P."/>
            <person name="Aerts A.L."/>
            <person name="Allen A.E."/>
            <person name="Cuvelier M.L."/>
            <person name="Derelle E."/>
            <person name="Everett M.V."/>
            <person name="Foulon E."/>
            <person name="Grimwood J."/>
            <person name="Gundlach H."/>
            <person name="Henrissat B."/>
            <person name="Napoli C."/>
            <person name="McDonald S.M."/>
            <person name="Parker M.S."/>
            <person name="Rombauts S."/>
            <person name="Salamov A."/>
            <person name="Von Dassow P."/>
            <person name="Badger J.H."/>
            <person name="Coutinho P.M."/>
            <person name="Demir E."/>
            <person name="Dubchak I."/>
            <person name="Gentemann C."/>
            <person name="Eikrem W."/>
            <person name="Gready J.E."/>
            <person name="John U."/>
            <person name="Lanier W."/>
            <person name="Lindquist E.A."/>
            <person name="Lucas S."/>
            <person name="Mayer K.F."/>
            <person name="Moreau H."/>
            <person name="Not F."/>
            <person name="Otillar R."/>
            <person name="Panaud O."/>
            <person name="Pangilinan J."/>
            <person name="Paulsen I."/>
            <person name="Piegu B."/>
            <person name="Poliakov A."/>
            <person name="Robbens S."/>
            <person name="Schmutz J."/>
            <person name="Toulza E."/>
            <person name="Wyss T."/>
            <person name="Zelensky A."/>
            <person name="Zhou K."/>
            <person name="Armbrust E.V."/>
            <person name="Bhattacharya D."/>
            <person name="Goodenough U.W."/>
            <person name="Van de Peer Y."/>
            <person name="Grigoriev I.V."/>
        </authorList>
    </citation>
    <scope>NUCLEOTIDE SEQUENCE [LARGE SCALE GENOMIC DNA]</scope>
    <source>
        <strain evidence="3 4">CCMP1545</strain>
    </source>
</reference>
<feature type="transmembrane region" description="Helical" evidence="1">
    <location>
        <begin position="129"/>
        <end position="151"/>
    </location>
</feature>
<dbReference type="AlphaFoldDB" id="C1MH83"/>
<organism evidence="4">
    <name type="scientific">Micromonas pusilla (strain CCMP1545)</name>
    <name type="common">Picoplanktonic green alga</name>
    <dbReference type="NCBI Taxonomy" id="564608"/>
    <lineage>
        <taxon>Eukaryota</taxon>
        <taxon>Viridiplantae</taxon>
        <taxon>Chlorophyta</taxon>
        <taxon>Mamiellophyceae</taxon>
        <taxon>Mamiellales</taxon>
        <taxon>Mamiellaceae</taxon>
        <taxon>Micromonas</taxon>
    </lineage>
</organism>
<keyword evidence="1" id="KW-0812">Transmembrane</keyword>
<dbReference type="OMA" id="MTGNWGQ"/>
<dbReference type="KEGG" id="mpp:MICPUCDRAFT_61251"/>
<dbReference type="PANTHER" id="PTHR36459:SF1">
    <property type="entry name" value="FATTY ACID DESATURASE DOMAIN-CONTAINING PROTEIN-RELATED"/>
    <property type="match status" value="1"/>
</dbReference>
<dbReference type="STRING" id="564608.C1MH83"/>
<feature type="domain" description="Fatty acid desaturase" evidence="2">
    <location>
        <begin position="93"/>
        <end position="317"/>
    </location>
</feature>
<dbReference type="EMBL" id="GG663735">
    <property type="protein sequence ID" value="EEH60161.1"/>
    <property type="molecule type" value="Genomic_DNA"/>
</dbReference>
<dbReference type="RefSeq" id="XP_003054909.1">
    <property type="nucleotide sequence ID" value="XM_003054863.1"/>
</dbReference>
<dbReference type="OrthoDB" id="1470350at2759"/>
<keyword evidence="1" id="KW-1133">Transmembrane helix</keyword>
<dbReference type="GeneID" id="9681188"/>
<protein>
    <submittedName>
        <fullName evidence="3">Predicted protein</fullName>
    </submittedName>
</protein>
<keyword evidence="4" id="KW-1185">Reference proteome</keyword>
<feature type="transmembrane region" description="Helical" evidence="1">
    <location>
        <begin position="62"/>
        <end position="83"/>
    </location>
</feature>
<dbReference type="eggNOG" id="ENOG502RXW6">
    <property type="taxonomic scope" value="Eukaryota"/>
</dbReference>
<feature type="transmembrane region" description="Helical" evidence="1">
    <location>
        <begin position="89"/>
        <end position="108"/>
    </location>
</feature>
<keyword evidence="1" id="KW-0472">Membrane</keyword>